<keyword evidence="9" id="KW-1185">Reference proteome</keyword>
<dbReference type="InterPro" id="IPR000577">
    <property type="entry name" value="Carb_kinase_FGGY"/>
</dbReference>
<evidence type="ECO:0000259" key="5">
    <source>
        <dbReference type="Pfam" id="PF00370"/>
    </source>
</evidence>
<dbReference type="Pfam" id="PF02782">
    <property type="entry name" value="FGGY_C"/>
    <property type="match status" value="1"/>
</dbReference>
<dbReference type="PROSITE" id="PS00445">
    <property type="entry name" value="FGGY_KINASES_2"/>
    <property type="match status" value="1"/>
</dbReference>
<comment type="caution">
    <text evidence="8">The sequence shown here is derived from an EMBL/GenBank/DDBJ whole genome shotgun (WGS) entry which is preliminary data.</text>
</comment>
<reference evidence="9 10" key="1">
    <citation type="journal article" date="2015" name="Genome Announc.">
        <title>Expanding the biotechnology potential of lactobacilli through comparative genomics of 213 strains and associated genera.</title>
        <authorList>
            <person name="Sun Z."/>
            <person name="Harris H.M."/>
            <person name="McCann A."/>
            <person name="Guo C."/>
            <person name="Argimon S."/>
            <person name="Zhang W."/>
            <person name="Yang X."/>
            <person name="Jeffery I.B."/>
            <person name="Cooney J.C."/>
            <person name="Kagawa T.F."/>
            <person name="Liu W."/>
            <person name="Song Y."/>
            <person name="Salvetti E."/>
            <person name="Wrobel A."/>
            <person name="Rasinkangas P."/>
            <person name="Parkhill J."/>
            <person name="Rea M.C."/>
            <person name="O'Sullivan O."/>
            <person name="Ritari J."/>
            <person name="Douillard F.P."/>
            <person name="Paul Ross R."/>
            <person name="Yang R."/>
            <person name="Briner A.E."/>
            <person name="Felis G.E."/>
            <person name="de Vos W.M."/>
            <person name="Barrangou R."/>
            <person name="Klaenhammer T.R."/>
            <person name="Caufield P.W."/>
            <person name="Cui Y."/>
            <person name="Zhang H."/>
            <person name="O'Toole P.W."/>
        </authorList>
    </citation>
    <scope>NUCLEOTIDE SEQUENCE [LARGE SCALE GENOMIC DNA]</scope>
    <source>
        <strain evidence="7 10">ATCC BAA-66</strain>
        <strain evidence="8 9">DSM 13344</strain>
    </source>
</reference>
<dbReference type="PIRSF" id="PIRSF000538">
    <property type="entry name" value="GlpK"/>
    <property type="match status" value="1"/>
</dbReference>
<dbReference type="InterPro" id="IPR043129">
    <property type="entry name" value="ATPase_NBD"/>
</dbReference>
<dbReference type="GO" id="GO:0016773">
    <property type="term" value="F:phosphotransferase activity, alcohol group as acceptor"/>
    <property type="evidence" value="ECO:0007669"/>
    <property type="project" value="InterPro"/>
</dbReference>
<evidence type="ECO:0000313" key="9">
    <source>
        <dbReference type="Proteomes" id="UP000051645"/>
    </source>
</evidence>
<dbReference type="CDD" id="cd07770">
    <property type="entry name" value="ASKHA_NBD_FGGY_GntK"/>
    <property type="match status" value="1"/>
</dbReference>
<evidence type="ECO:0000313" key="7">
    <source>
        <dbReference type="EMBL" id="KRN28321.1"/>
    </source>
</evidence>
<comment type="similarity">
    <text evidence="1 4">Belongs to the FGGY kinase family.</text>
</comment>
<dbReference type="GO" id="GO:0005975">
    <property type="term" value="P:carbohydrate metabolic process"/>
    <property type="evidence" value="ECO:0007669"/>
    <property type="project" value="InterPro"/>
</dbReference>
<proteinExistence type="inferred from homology"/>
<evidence type="ECO:0000256" key="2">
    <source>
        <dbReference type="ARBA" id="ARBA00022679"/>
    </source>
</evidence>
<dbReference type="InterPro" id="IPR050406">
    <property type="entry name" value="FGGY_Carb_Kinase"/>
</dbReference>
<dbReference type="Gene3D" id="3.30.420.40">
    <property type="match status" value="2"/>
</dbReference>
<gene>
    <name evidence="7" type="ORF">IV38_GL001319</name>
    <name evidence="8" type="ORF">IV40_GL001106</name>
</gene>
<dbReference type="InterPro" id="IPR018485">
    <property type="entry name" value="FGGY_C"/>
</dbReference>
<keyword evidence="2 4" id="KW-0808">Transferase</keyword>
<dbReference type="InterPro" id="IPR018484">
    <property type="entry name" value="FGGY_N"/>
</dbReference>
<dbReference type="PANTHER" id="PTHR43095">
    <property type="entry name" value="SUGAR KINASE"/>
    <property type="match status" value="1"/>
</dbReference>
<feature type="domain" description="Carbohydrate kinase FGGY C-terminal" evidence="6">
    <location>
        <begin position="257"/>
        <end position="451"/>
    </location>
</feature>
<dbReference type="PATRIC" id="fig|81857.3.peg.1330"/>
<evidence type="ECO:0000259" key="6">
    <source>
        <dbReference type="Pfam" id="PF02782"/>
    </source>
</evidence>
<evidence type="ECO:0000313" key="8">
    <source>
        <dbReference type="EMBL" id="KRN31823.1"/>
    </source>
</evidence>
<dbReference type="PROSITE" id="PS00933">
    <property type="entry name" value="FGGY_KINASES_1"/>
    <property type="match status" value="1"/>
</dbReference>
<dbReference type="EMBL" id="JQAZ01000003">
    <property type="protein sequence ID" value="KRN31823.1"/>
    <property type="molecule type" value="Genomic_DNA"/>
</dbReference>
<dbReference type="Proteomes" id="UP000051751">
    <property type="component" value="Unassembled WGS sequence"/>
</dbReference>
<dbReference type="Proteomes" id="UP000051645">
    <property type="component" value="Unassembled WGS sequence"/>
</dbReference>
<name>A0A0R2FTV3_9LACO</name>
<organism evidence="8 9">
    <name type="scientific">Lactobacillus selangorensis</name>
    <dbReference type="NCBI Taxonomy" id="81857"/>
    <lineage>
        <taxon>Bacteria</taxon>
        <taxon>Bacillati</taxon>
        <taxon>Bacillota</taxon>
        <taxon>Bacilli</taxon>
        <taxon>Lactobacillales</taxon>
        <taxon>Lactobacillaceae</taxon>
        <taxon>Lactobacillus</taxon>
    </lineage>
</organism>
<dbReference type="SUPFAM" id="SSF53067">
    <property type="entry name" value="Actin-like ATPase domain"/>
    <property type="match status" value="2"/>
</dbReference>
<evidence type="ECO:0000256" key="4">
    <source>
        <dbReference type="RuleBase" id="RU003733"/>
    </source>
</evidence>
<accession>A0A0R2FTV3</accession>
<evidence type="ECO:0000256" key="1">
    <source>
        <dbReference type="ARBA" id="ARBA00009156"/>
    </source>
</evidence>
<evidence type="ECO:0000313" key="10">
    <source>
        <dbReference type="Proteomes" id="UP000051751"/>
    </source>
</evidence>
<dbReference type="OrthoDB" id="9805576at2"/>
<dbReference type="RefSeq" id="WP_057769289.1">
    <property type="nucleotide sequence ID" value="NZ_JQAT01000003.1"/>
</dbReference>
<dbReference type="PANTHER" id="PTHR43095:SF2">
    <property type="entry name" value="GLUCONOKINASE"/>
    <property type="match status" value="1"/>
</dbReference>
<dbReference type="Pfam" id="PF00370">
    <property type="entry name" value="FGGY_N"/>
    <property type="match status" value="1"/>
</dbReference>
<dbReference type="GO" id="GO:0016301">
    <property type="term" value="F:kinase activity"/>
    <property type="evidence" value="ECO:0007669"/>
    <property type="project" value="UniProtKB-KW"/>
</dbReference>
<dbReference type="AlphaFoldDB" id="A0A0R2FTV3"/>
<feature type="domain" description="Carbohydrate kinase FGGY N-terminal" evidence="5">
    <location>
        <begin position="3"/>
        <end position="247"/>
    </location>
</feature>
<dbReference type="EMBL" id="JQAT01000003">
    <property type="protein sequence ID" value="KRN28321.1"/>
    <property type="molecule type" value="Genomic_DNA"/>
</dbReference>
<protein>
    <submittedName>
        <fullName evidence="8">Gluconokinase</fullName>
    </submittedName>
</protein>
<evidence type="ECO:0000256" key="3">
    <source>
        <dbReference type="ARBA" id="ARBA00022777"/>
    </source>
</evidence>
<keyword evidence="3 4" id="KW-0418">Kinase</keyword>
<dbReference type="InterPro" id="IPR018483">
    <property type="entry name" value="Carb_kinase_FGGY_CS"/>
</dbReference>
<dbReference type="STRING" id="81857.IV38_GL001319"/>
<sequence length="511" mass="55768">MAIMLGIDIGTTNTKVLALDEQGRIAALSSLPNRLYQDTAAMAEEDPEELYQTVLKGIQQVVQSGRFAAKDIVGLSFSAAMHSLIAMDANGKPLTRAITWADYRAAAYARQLKDDPYSDQLYQSTGTPIHPMTPLSKLIWIRREHPDVFQKAAKFIGIKGYILYRLFGVYVTDKSVANATGLWNIHTQDWDAKALDIAHVTAARLPKLVDTTYQLHGLSQTVAAQLGLDAQIPFVIGASDGPLSNLGVNAIGKGDFAVTIGTSGAVRSMSNRPLTDPKGRLFCYYLLDGLWVIGGPSNNGGNALSWTVDHLFSAEKKTAAGDHQNPYQIVTDFAGQVPAGAHGLLFLPYLHGERAPLWNAAARGTFFGLTALNTRADMARAVLEGVLFNLNEITHEIEQLVGQPNIIKASGGFAKSPLWRQMLADIFAETITFPDSPESSAFGAALLGFYSLGILKDFSQLDQLIGVTRRLTPQVKNKATYQELNGLWLEINHALAPHYEGLARFQQEHYK</sequence>